<dbReference type="EMBL" id="CM046392">
    <property type="protein sequence ID" value="KAI8555216.1"/>
    <property type="molecule type" value="Genomic_DNA"/>
</dbReference>
<organism evidence="1 2">
    <name type="scientific">Rhododendron molle</name>
    <name type="common">Chinese azalea</name>
    <name type="synonym">Azalea mollis</name>
    <dbReference type="NCBI Taxonomy" id="49168"/>
    <lineage>
        <taxon>Eukaryota</taxon>
        <taxon>Viridiplantae</taxon>
        <taxon>Streptophyta</taxon>
        <taxon>Embryophyta</taxon>
        <taxon>Tracheophyta</taxon>
        <taxon>Spermatophyta</taxon>
        <taxon>Magnoliopsida</taxon>
        <taxon>eudicotyledons</taxon>
        <taxon>Gunneridae</taxon>
        <taxon>Pentapetalae</taxon>
        <taxon>asterids</taxon>
        <taxon>Ericales</taxon>
        <taxon>Ericaceae</taxon>
        <taxon>Ericoideae</taxon>
        <taxon>Rhodoreae</taxon>
        <taxon>Rhododendron</taxon>
    </lineage>
</organism>
<accession>A0ACC0NQN5</accession>
<sequence length="630" mass="71686">MSKPSKSVSKITDAEMDELYEEYSSKDNKPRRKVHRAKYSSSQHNKIVKKWECFVKNKNIKMKFFDYLDCVYKPQSLAKKVLPVQDVQVITKTEWVKTDNTTVNTSRPPLDSILVNHKGTSIIASKLPTDKSDCEQIVEQVSYTNQCLKTTGKQLDKIETKLEDGTASCVPSPSKELEKPLINLPDRRSPISLDNRQDVLKIENLLNKLAVKPEPSTPQLAVVTYRESSSQMTSSSDEITELQKQFTDQPVHQNVQRLTTGPVSHTRNWYSRPTPVDIQYEENNLLNQFFVSSAKLYEWNIDEYQILEKLNYMAANSYLANTNPNQPQIVGLIASGFTSILKAWWDKYLDHDSRKHITHAVQTDENGIPIFENKHGIHDGVNTLIHTIIKHFISKPTGIIEYDKLTYGDIVSTIQKEGLRMYIDMKINAKNNKKAKYELGNFCEQYGLPHVAPSRKKKKIEKIAEKPDFSTVSCFNCGKKRHYKSQCKFKQKISQLKLSDSDKKQILAIFSSDDSGDDVVIASDYHSPSSTDNPVKIGCTDTCCKDINVLTQELPEEDLLIDDVASKQHYTKKLKQIQVTALIDTSADLNCIQENLIPTQYYHKTDEKLSSANDDSQKHHPGNNNVANTS</sequence>
<evidence type="ECO:0000313" key="2">
    <source>
        <dbReference type="Proteomes" id="UP001062846"/>
    </source>
</evidence>
<reference evidence="1" key="1">
    <citation type="submission" date="2022-02" db="EMBL/GenBank/DDBJ databases">
        <title>Plant Genome Project.</title>
        <authorList>
            <person name="Zhang R.-G."/>
        </authorList>
    </citation>
    <scope>NUCLEOTIDE SEQUENCE</scope>
    <source>
        <strain evidence="1">AT1</strain>
    </source>
</reference>
<comment type="caution">
    <text evidence="1">The sequence shown here is derived from an EMBL/GenBank/DDBJ whole genome shotgun (WGS) entry which is preliminary data.</text>
</comment>
<proteinExistence type="predicted"/>
<evidence type="ECO:0000313" key="1">
    <source>
        <dbReference type="EMBL" id="KAI8555216.1"/>
    </source>
</evidence>
<gene>
    <name evidence="1" type="ORF">RHMOL_Rhmol05G0157700</name>
</gene>
<name>A0ACC0NQN5_RHOML</name>
<protein>
    <submittedName>
        <fullName evidence="1">Uncharacterized protein</fullName>
    </submittedName>
</protein>
<keyword evidence="2" id="KW-1185">Reference proteome</keyword>
<dbReference type="Proteomes" id="UP001062846">
    <property type="component" value="Chromosome 5"/>
</dbReference>